<dbReference type="Pfam" id="PF00355">
    <property type="entry name" value="Rieske"/>
    <property type="match status" value="1"/>
</dbReference>
<dbReference type="GO" id="GO:0004497">
    <property type="term" value="F:monooxygenase activity"/>
    <property type="evidence" value="ECO:0007669"/>
    <property type="project" value="UniProtKB-ARBA"/>
</dbReference>
<sequence>MKPLNKLTTSLGKAWPFEVLPRIPWSRQTPTYRQASPAVIDAALARSQNRPSGNWYVIGASSDISAKPYGANVAGAELVCWRGADDRLRCGPARCPHLGADLCTGTIDDGALICPWHGLRLTGRSRPDWTSLPVFDDGVLTWVRLDRIGGEDPTSAPILPARPEGQRLAAVASLTGTCEPIDIIANRMDPWHGAWFHPYSFTRLEVLSAPAEGGDVPEELDRFLVAVTFRVGRLGIPVIAEFTSPEPRTLVMRIVDGEGTGSVVETHATPNGYGTDGLPRSTVVEAVIAQSDRPGFARALRAAPLITPLMRRAAHRLWRDDLRYAERLHTVRRQDTEGVSSLLEPPGKPTD</sequence>
<evidence type="ECO:0000256" key="2">
    <source>
        <dbReference type="ARBA" id="ARBA00022723"/>
    </source>
</evidence>
<dbReference type="SUPFAM" id="SSF50022">
    <property type="entry name" value="ISP domain"/>
    <property type="match status" value="1"/>
</dbReference>
<keyword evidence="1" id="KW-0001">2Fe-2S</keyword>
<keyword evidence="5" id="KW-0411">Iron-sulfur</keyword>
<organism evidence="7 8">
    <name type="scientific">Mycolicibacterium hippocampi</name>
    <dbReference type="NCBI Taxonomy" id="659824"/>
    <lineage>
        <taxon>Bacteria</taxon>
        <taxon>Bacillati</taxon>
        <taxon>Actinomycetota</taxon>
        <taxon>Actinomycetes</taxon>
        <taxon>Mycobacteriales</taxon>
        <taxon>Mycobacteriaceae</taxon>
        <taxon>Mycolicibacterium</taxon>
    </lineage>
</organism>
<dbReference type="InterPro" id="IPR017941">
    <property type="entry name" value="Rieske_2Fe-2S"/>
</dbReference>
<evidence type="ECO:0000259" key="6">
    <source>
        <dbReference type="PROSITE" id="PS51296"/>
    </source>
</evidence>
<dbReference type="InterPro" id="IPR045612">
    <property type="entry name" value="DUF5914"/>
</dbReference>
<evidence type="ECO:0000313" key="8">
    <source>
        <dbReference type="Proteomes" id="UP000465304"/>
    </source>
</evidence>
<dbReference type="Pfam" id="PF19299">
    <property type="entry name" value="DUF5914"/>
    <property type="match status" value="1"/>
</dbReference>
<dbReference type="GO" id="GO:0046872">
    <property type="term" value="F:metal ion binding"/>
    <property type="evidence" value="ECO:0007669"/>
    <property type="project" value="UniProtKB-KW"/>
</dbReference>
<feature type="domain" description="Rieske" evidence="6">
    <location>
        <begin position="55"/>
        <end position="143"/>
    </location>
</feature>
<evidence type="ECO:0000256" key="5">
    <source>
        <dbReference type="ARBA" id="ARBA00023014"/>
    </source>
</evidence>
<dbReference type="PANTHER" id="PTHR21266">
    <property type="entry name" value="IRON-SULFUR DOMAIN CONTAINING PROTEIN"/>
    <property type="match status" value="1"/>
</dbReference>
<dbReference type="InterPro" id="IPR036922">
    <property type="entry name" value="Rieske_2Fe-2S_sf"/>
</dbReference>
<dbReference type="EMBL" id="BLLB01000002">
    <property type="protein sequence ID" value="GFH04991.1"/>
    <property type="molecule type" value="Genomic_DNA"/>
</dbReference>
<evidence type="ECO:0000313" key="7">
    <source>
        <dbReference type="EMBL" id="GFH04991.1"/>
    </source>
</evidence>
<dbReference type="GO" id="GO:0051537">
    <property type="term" value="F:2 iron, 2 sulfur cluster binding"/>
    <property type="evidence" value="ECO:0007669"/>
    <property type="project" value="UniProtKB-KW"/>
</dbReference>
<dbReference type="InterPro" id="IPR050584">
    <property type="entry name" value="Cholesterol_7-desaturase"/>
</dbReference>
<dbReference type="RefSeq" id="WP_163894402.1">
    <property type="nucleotide sequence ID" value="NZ_BLLB01000002.1"/>
</dbReference>
<dbReference type="PROSITE" id="PS51296">
    <property type="entry name" value="RIESKE"/>
    <property type="match status" value="1"/>
</dbReference>
<gene>
    <name evidence="7" type="ORF">MHIP_54740</name>
</gene>
<keyword evidence="4" id="KW-0408">Iron</keyword>
<dbReference type="Proteomes" id="UP000465304">
    <property type="component" value="Unassembled WGS sequence"/>
</dbReference>
<dbReference type="AlphaFoldDB" id="A0A7I9ZVA8"/>
<evidence type="ECO:0000256" key="1">
    <source>
        <dbReference type="ARBA" id="ARBA00022714"/>
    </source>
</evidence>
<keyword evidence="2" id="KW-0479">Metal-binding</keyword>
<name>A0A7I9ZVA8_9MYCO</name>
<dbReference type="Gene3D" id="2.102.10.10">
    <property type="entry name" value="Rieske [2Fe-2S] iron-sulphur domain"/>
    <property type="match status" value="1"/>
</dbReference>
<evidence type="ECO:0000256" key="4">
    <source>
        <dbReference type="ARBA" id="ARBA00023004"/>
    </source>
</evidence>
<keyword evidence="3" id="KW-0560">Oxidoreductase</keyword>
<dbReference type="PANTHER" id="PTHR21266:SF60">
    <property type="entry name" value="3-KETOSTEROID-9-ALPHA-MONOOXYGENASE, OXYGENASE COMPONENT"/>
    <property type="match status" value="1"/>
</dbReference>
<keyword evidence="8" id="KW-1185">Reference proteome</keyword>
<accession>A0A7I9ZVA8</accession>
<reference evidence="7 8" key="1">
    <citation type="journal article" date="2019" name="Emerg. Microbes Infect.">
        <title>Comprehensive subspecies identification of 175 nontuberculous mycobacteria species based on 7547 genomic profiles.</title>
        <authorList>
            <person name="Matsumoto Y."/>
            <person name="Kinjo T."/>
            <person name="Motooka D."/>
            <person name="Nabeya D."/>
            <person name="Jung N."/>
            <person name="Uechi K."/>
            <person name="Horii T."/>
            <person name="Iida T."/>
            <person name="Fujita J."/>
            <person name="Nakamura S."/>
        </authorList>
    </citation>
    <scope>NUCLEOTIDE SEQUENCE [LARGE SCALE GENOMIC DNA]</scope>
    <source>
        <strain evidence="7 8">JCM 30996</strain>
    </source>
</reference>
<evidence type="ECO:0000256" key="3">
    <source>
        <dbReference type="ARBA" id="ARBA00023002"/>
    </source>
</evidence>
<comment type="caution">
    <text evidence="7">The sequence shown here is derived from an EMBL/GenBank/DDBJ whole genome shotgun (WGS) entry which is preliminary data.</text>
</comment>
<proteinExistence type="predicted"/>
<dbReference type="GO" id="GO:0016705">
    <property type="term" value="F:oxidoreductase activity, acting on paired donors, with incorporation or reduction of molecular oxygen"/>
    <property type="evidence" value="ECO:0007669"/>
    <property type="project" value="UniProtKB-ARBA"/>
</dbReference>
<protein>
    <submittedName>
        <fullName evidence="7">(2Fe-2S) ferredoxin</fullName>
    </submittedName>
</protein>